<evidence type="ECO:0000313" key="1">
    <source>
        <dbReference type="EMBL" id="QFZ74233.1"/>
    </source>
</evidence>
<dbReference type="KEGG" id="sfy:GFH48_14055"/>
<accession>A0A5Q0LB34</accession>
<dbReference type="AlphaFoldDB" id="A0A5Q0LB34"/>
<dbReference type="EMBL" id="CP045643">
    <property type="protein sequence ID" value="QFZ74233.1"/>
    <property type="molecule type" value="Genomic_DNA"/>
</dbReference>
<protein>
    <submittedName>
        <fullName evidence="1">Uncharacterized protein</fullName>
    </submittedName>
</protein>
<proteinExistence type="predicted"/>
<evidence type="ECO:0000313" key="2">
    <source>
        <dbReference type="Proteomes" id="UP000326179"/>
    </source>
</evidence>
<reference evidence="1 2" key="1">
    <citation type="submission" date="2019-10" db="EMBL/GenBank/DDBJ databases">
        <title>A novel species.</title>
        <authorList>
            <person name="Gao J."/>
        </authorList>
    </citation>
    <scope>NUCLEOTIDE SEQUENCE [LARGE SCALE GENOMIC DNA]</scope>
    <source>
        <strain evidence="1 2">QMT-28</strain>
    </source>
</reference>
<organism evidence="1 2">
    <name type="scientific">Streptomyces fagopyri</name>
    <dbReference type="NCBI Taxonomy" id="2662397"/>
    <lineage>
        <taxon>Bacteria</taxon>
        <taxon>Bacillati</taxon>
        <taxon>Actinomycetota</taxon>
        <taxon>Actinomycetes</taxon>
        <taxon>Kitasatosporales</taxon>
        <taxon>Streptomycetaceae</taxon>
        <taxon>Streptomyces</taxon>
    </lineage>
</organism>
<keyword evidence="2" id="KW-1185">Reference proteome</keyword>
<name>A0A5Q0LB34_9ACTN</name>
<gene>
    <name evidence="1" type="ORF">GFH48_14055</name>
</gene>
<sequence>MAGGRWPVAGGVVGGGVTGRCAVGGGVTGGGAGVRPSVRGASTGRRGGAAGGLRRIVTALVGREAGAGRNPDEVSQRAAVLLGGTQDLLGAEALNCGVRDAG</sequence>
<dbReference type="Proteomes" id="UP000326179">
    <property type="component" value="Chromosome"/>
</dbReference>
<dbReference type="RefSeq" id="WP_153288570.1">
    <property type="nucleotide sequence ID" value="NZ_CP045643.1"/>
</dbReference>